<dbReference type="AlphaFoldDB" id="A0A1Q9DQI2"/>
<dbReference type="OrthoDB" id="436880at2759"/>
<dbReference type="SUPFAM" id="SSF55729">
    <property type="entry name" value="Acyl-CoA N-acyltransferases (Nat)"/>
    <property type="match status" value="1"/>
</dbReference>
<sequence>MRRFPALARSRSHQRCFGSWDRVPGRVQVTDVSPRDGLQNEPEVFETSIKRFLEPWAMSDLPEELLSSWPPALLEEARQGVDSLPRWAQRELRDSHRTAEPDTSLQIGEVPVLEDRGSKDLPQLVPIVHEAAALAAQVRRLGEVEFQEDALELVDAEGPWAASALVQGAELLGFVVFGVLNGSMWLRYIAVVPRHRKKGYGRRLIEHVCQCCQEQGVLELTLFSKRELVPFYQALGFREVPDEDGDPEDDLQVPLVLSPPTVVELPKVRSATRIFGYVCEPKEEPAT</sequence>
<dbReference type="CDD" id="cd04301">
    <property type="entry name" value="NAT_SF"/>
    <property type="match status" value="1"/>
</dbReference>
<dbReference type="InterPro" id="IPR000182">
    <property type="entry name" value="GNAT_dom"/>
</dbReference>
<dbReference type="Gene3D" id="3.40.630.30">
    <property type="match status" value="1"/>
</dbReference>
<protein>
    <recommendedName>
        <fullName evidence="1">N-acetyltransferase domain-containing protein</fullName>
    </recommendedName>
</protein>
<dbReference type="Proteomes" id="UP000186817">
    <property type="component" value="Unassembled WGS sequence"/>
</dbReference>
<keyword evidence="3" id="KW-1185">Reference proteome</keyword>
<name>A0A1Q9DQI2_SYMMI</name>
<feature type="domain" description="N-acetyltransferase" evidence="1">
    <location>
        <begin position="111"/>
        <end position="260"/>
    </location>
</feature>
<comment type="caution">
    <text evidence="2">The sequence shown here is derived from an EMBL/GenBank/DDBJ whole genome shotgun (WGS) entry which is preliminary data.</text>
</comment>
<dbReference type="InterPro" id="IPR016181">
    <property type="entry name" value="Acyl_CoA_acyltransferase"/>
</dbReference>
<dbReference type="PROSITE" id="PS51186">
    <property type="entry name" value="GNAT"/>
    <property type="match status" value="1"/>
</dbReference>
<dbReference type="Pfam" id="PF13508">
    <property type="entry name" value="Acetyltransf_7"/>
    <property type="match status" value="1"/>
</dbReference>
<evidence type="ECO:0000313" key="3">
    <source>
        <dbReference type="Proteomes" id="UP000186817"/>
    </source>
</evidence>
<gene>
    <name evidence="2" type="ORF">AK812_SmicGene20244</name>
</gene>
<accession>A0A1Q9DQI2</accession>
<reference evidence="2 3" key="1">
    <citation type="submission" date="2016-02" db="EMBL/GenBank/DDBJ databases">
        <title>Genome analysis of coral dinoflagellate symbionts highlights evolutionary adaptations to a symbiotic lifestyle.</title>
        <authorList>
            <person name="Aranda M."/>
            <person name="Li Y."/>
            <person name="Liew Y.J."/>
            <person name="Baumgarten S."/>
            <person name="Simakov O."/>
            <person name="Wilson M."/>
            <person name="Piel J."/>
            <person name="Ashoor H."/>
            <person name="Bougouffa S."/>
            <person name="Bajic V.B."/>
            <person name="Ryu T."/>
            <person name="Ravasi T."/>
            <person name="Bayer T."/>
            <person name="Micklem G."/>
            <person name="Kim H."/>
            <person name="Bhak J."/>
            <person name="Lajeunesse T.C."/>
            <person name="Voolstra C.R."/>
        </authorList>
    </citation>
    <scope>NUCLEOTIDE SEQUENCE [LARGE SCALE GENOMIC DNA]</scope>
    <source>
        <strain evidence="2 3">CCMP2467</strain>
    </source>
</reference>
<dbReference type="GO" id="GO:0016747">
    <property type="term" value="F:acyltransferase activity, transferring groups other than amino-acyl groups"/>
    <property type="evidence" value="ECO:0007669"/>
    <property type="project" value="InterPro"/>
</dbReference>
<evidence type="ECO:0000259" key="1">
    <source>
        <dbReference type="PROSITE" id="PS51186"/>
    </source>
</evidence>
<proteinExistence type="predicted"/>
<organism evidence="2 3">
    <name type="scientific">Symbiodinium microadriaticum</name>
    <name type="common">Dinoflagellate</name>
    <name type="synonym">Zooxanthella microadriatica</name>
    <dbReference type="NCBI Taxonomy" id="2951"/>
    <lineage>
        <taxon>Eukaryota</taxon>
        <taxon>Sar</taxon>
        <taxon>Alveolata</taxon>
        <taxon>Dinophyceae</taxon>
        <taxon>Suessiales</taxon>
        <taxon>Symbiodiniaceae</taxon>
        <taxon>Symbiodinium</taxon>
    </lineage>
</organism>
<evidence type="ECO:0000313" key="2">
    <source>
        <dbReference type="EMBL" id="OLP97415.1"/>
    </source>
</evidence>
<dbReference type="EMBL" id="LSRX01000433">
    <property type="protein sequence ID" value="OLP97415.1"/>
    <property type="molecule type" value="Genomic_DNA"/>
</dbReference>